<evidence type="ECO:0000313" key="9">
    <source>
        <dbReference type="EMBL" id="CUH66792.1"/>
    </source>
</evidence>
<organism evidence="9 10">
    <name type="scientific">Thalassovita gelatinovora</name>
    <name type="common">Thalassobius gelatinovorus</name>
    <dbReference type="NCBI Taxonomy" id="53501"/>
    <lineage>
        <taxon>Bacteria</taxon>
        <taxon>Pseudomonadati</taxon>
        <taxon>Pseudomonadota</taxon>
        <taxon>Alphaproteobacteria</taxon>
        <taxon>Rhodobacterales</taxon>
        <taxon>Roseobacteraceae</taxon>
        <taxon>Thalassovita</taxon>
    </lineage>
</organism>
<name>A0A0P1FFK6_THAGE</name>
<sequence length="435" mass="48819">MNYTCIDLFAGCGGLSLGLGQAGFKHLFAIEAHPHAYATYHRNLVVGKDYQQRWPKWLDQSAHDILDVVGGKNAELKQLRGRVDLVAGGPPCQGFSMNGRRDPSDPRSQMINAYFAFVDLVRPRAVLLENVQGFASMPHEAHGNYPNFAKAKLDELGYDAFETIVLASDYGVPQRRPRYLLIGIEKGSLPGVNPVERLKVGRKHFLQKLGLSLKPTSTFEALSDLETRTGVLIDDPDFGSRGFKALDYKAPKTKSAYLRLMRDGWPGKPSDMRLARHSDRLVERFKDILENCPLGQCISPEDRERFRIKKRSITPLDPTQPAPTITTLPDDLVHYSEPRTMTVREHARIQSFPDWFKFCGPYTTGGHRRKYDCPRYTQVGNAVPPLLARAIGETIASVLRDQDIRNLPDSSQLTKEGAPMAWEVVDGHERLPVSI</sequence>
<protein>
    <recommendedName>
        <fullName evidence="8">Cytosine-specific methyltransferase</fullName>
        <ecNumber evidence="8">2.1.1.37</ecNumber>
    </recommendedName>
</protein>
<evidence type="ECO:0000256" key="5">
    <source>
        <dbReference type="ARBA" id="ARBA00047422"/>
    </source>
</evidence>
<dbReference type="PANTHER" id="PTHR10629:SF52">
    <property type="entry name" value="DNA (CYTOSINE-5)-METHYLTRANSFERASE 1"/>
    <property type="match status" value="1"/>
</dbReference>
<keyword evidence="10" id="KW-1185">Reference proteome</keyword>
<evidence type="ECO:0000313" key="10">
    <source>
        <dbReference type="Proteomes" id="UP000051587"/>
    </source>
</evidence>
<dbReference type="Gene3D" id="3.90.120.10">
    <property type="entry name" value="DNA Methylase, subunit A, domain 2"/>
    <property type="match status" value="1"/>
</dbReference>
<dbReference type="GO" id="GO:0032259">
    <property type="term" value="P:methylation"/>
    <property type="evidence" value="ECO:0007669"/>
    <property type="project" value="UniProtKB-KW"/>
</dbReference>
<evidence type="ECO:0000256" key="6">
    <source>
        <dbReference type="PROSITE-ProRule" id="PRU01016"/>
    </source>
</evidence>
<dbReference type="PRINTS" id="PR00105">
    <property type="entry name" value="C5METTRFRASE"/>
</dbReference>
<dbReference type="Pfam" id="PF00145">
    <property type="entry name" value="DNA_methylase"/>
    <property type="match status" value="1"/>
</dbReference>
<keyword evidence="1 6" id="KW-0489">Methyltransferase</keyword>
<evidence type="ECO:0000256" key="8">
    <source>
        <dbReference type="RuleBase" id="RU000417"/>
    </source>
</evidence>
<evidence type="ECO:0000256" key="3">
    <source>
        <dbReference type="ARBA" id="ARBA00022691"/>
    </source>
</evidence>
<dbReference type="Proteomes" id="UP000051587">
    <property type="component" value="Unassembled WGS sequence"/>
</dbReference>
<reference evidence="9 10" key="1">
    <citation type="submission" date="2015-09" db="EMBL/GenBank/DDBJ databases">
        <authorList>
            <consortium name="Swine Surveillance"/>
        </authorList>
    </citation>
    <scope>NUCLEOTIDE SEQUENCE [LARGE SCALE GENOMIC DNA]</scope>
    <source>
        <strain evidence="9 10">CECT 4357</strain>
    </source>
</reference>
<dbReference type="PROSITE" id="PS00095">
    <property type="entry name" value="C5_MTASE_2"/>
    <property type="match status" value="1"/>
</dbReference>
<dbReference type="GO" id="GO:0009307">
    <property type="term" value="P:DNA restriction-modification system"/>
    <property type="evidence" value="ECO:0007669"/>
    <property type="project" value="UniProtKB-KW"/>
</dbReference>
<evidence type="ECO:0000256" key="7">
    <source>
        <dbReference type="RuleBase" id="RU000416"/>
    </source>
</evidence>
<dbReference type="NCBIfam" id="TIGR00675">
    <property type="entry name" value="dcm"/>
    <property type="match status" value="1"/>
</dbReference>
<dbReference type="PANTHER" id="PTHR10629">
    <property type="entry name" value="CYTOSINE-SPECIFIC METHYLTRANSFERASE"/>
    <property type="match status" value="1"/>
</dbReference>
<comment type="similarity">
    <text evidence="6 7">Belongs to the class I-like SAM-binding methyltransferase superfamily. C5-methyltransferase family.</text>
</comment>
<dbReference type="InterPro" id="IPR001525">
    <property type="entry name" value="C5_MeTfrase"/>
</dbReference>
<dbReference type="InterPro" id="IPR029063">
    <property type="entry name" value="SAM-dependent_MTases_sf"/>
</dbReference>
<keyword evidence="4" id="KW-0680">Restriction system</keyword>
<dbReference type="Gene3D" id="3.40.50.150">
    <property type="entry name" value="Vaccinia Virus protein VP39"/>
    <property type="match status" value="1"/>
</dbReference>
<dbReference type="RefSeq" id="WP_074646889.1">
    <property type="nucleotide sequence ID" value="NZ_CP051181.1"/>
</dbReference>
<dbReference type="InterPro" id="IPR050390">
    <property type="entry name" value="C5-Methyltransferase"/>
</dbReference>
<dbReference type="SUPFAM" id="SSF53335">
    <property type="entry name" value="S-adenosyl-L-methionine-dependent methyltransferases"/>
    <property type="match status" value="1"/>
</dbReference>
<dbReference type="STRING" id="53501.SAMN04488043_105178"/>
<dbReference type="InterPro" id="IPR018117">
    <property type="entry name" value="C5_DNA_meth_AS"/>
</dbReference>
<evidence type="ECO:0000256" key="4">
    <source>
        <dbReference type="ARBA" id="ARBA00022747"/>
    </source>
</evidence>
<keyword evidence="2 6" id="KW-0808">Transferase</keyword>
<gene>
    <name evidence="9" type="primary">ydiO</name>
    <name evidence="9" type="ORF">TG4357_02641</name>
</gene>
<feature type="active site" evidence="6">
    <location>
        <position position="92"/>
    </location>
</feature>
<evidence type="ECO:0000256" key="2">
    <source>
        <dbReference type="ARBA" id="ARBA00022679"/>
    </source>
</evidence>
<comment type="catalytic activity">
    <reaction evidence="5 8">
        <text>a 2'-deoxycytidine in DNA + S-adenosyl-L-methionine = a 5-methyl-2'-deoxycytidine in DNA + S-adenosyl-L-homocysteine + H(+)</text>
        <dbReference type="Rhea" id="RHEA:13681"/>
        <dbReference type="Rhea" id="RHEA-COMP:11369"/>
        <dbReference type="Rhea" id="RHEA-COMP:11370"/>
        <dbReference type="ChEBI" id="CHEBI:15378"/>
        <dbReference type="ChEBI" id="CHEBI:57856"/>
        <dbReference type="ChEBI" id="CHEBI:59789"/>
        <dbReference type="ChEBI" id="CHEBI:85452"/>
        <dbReference type="ChEBI" id="CHEBI:85454"/>
        <dbReference type="EC" id="2.1.1.37"/>
    </reaction>
</comment>
<proteinExistence type="inferred from homology"/>
<dbReference type="AlphaFoldDB" id="A0A0P1FFK6"/>
<dbReference type="PROSITE" id="PS00094">
    <property type="entry name" value="C5_MTASE_1"/>
    <property type="match status" value="1"/>
</dbReference>
<accession>A0A0P1FFK6</accession>
<dbReference type="GO" id="GO:0003886">
    <property type="term" value="F:DNA (cytosine-5-)-methyltransferase activity"/>
    <property type="evidence" value="ECO:0007669"/>
    <property type="project" value="UniProtKB-EC"/>
</dbReference>
<dbReference type="PROSITE" id="PS51679">
    <property type="entry name" value="SAM_MT_C5"/>
    <property type="match status" value="1"/>
</dbReference>
<dbReference type="InterPro" id="IPR031303">
    <property type="entry name" value="C5_meth_CS"/>
</dbReference>
<dbReference type="EMBL" id="CYSA01000025">
    <property type="protein sequence ID" value="CUH66792.1"/>
    <property type="molecule type" value="Genomic_DNA"/>
</dbReference>
<evidence type="ECO:0000256" key="1">
    <source>
        <dbReference type="ARBA" id="ARBA00022603"/>
    </source>
</evidence>
<keyword evidence="3 6" id="KW-0949">S-adenosyl-L-methionine</keyword>
<dbReference type="OrthoDB" id="9813719at2"/>
<dbReference type="EC" id="2.1.1.37" evidence="8"/>